<keyword evidence="1" id="KW-1133">Transmembrane helix</keyword>
<organism evidence="3 4">
    <name type="scientific">Candidatus Phycorickettsia trachydisci</name>
    <dbReference type="NCBI Taxonomy" id="2115978"/>
    <lineage>
        <taxon>Bacteria</taxon>
        <taxon>Pseudomonadati</taxon>
        <taxon>Pseudomonadota</taxon>
        <taxon>Alphaproteobacteria</taxon>
        <taxon>Rickettsiales</taxon>
        <taxon>Rickettsiaceae</taxon>
        <taxon>Candidatus Phycorickettsia</taxon>
    </lineage>
</organism>
<keyword evidence="1" id="KW-0812">Transmembrane</keyword>
<proteinExistence type="predicted"/>
<dbReference type="KEGG" id="ptc:phytr_7580"/>
<dbReference type="Proteomes" id="UP000241762">
    <property type="component" value="Chromosome"/>
</dbReference>
<gene>
    <name evidence="3" type="ORF">phytr_7580</name>
</gene>
<accession>A0A2P1P8V3</accession>
<keyword evidence="1" id="KW-0472">Membrane</keyword>
<dbReference type="Pfam" id="PF13717">
    <property type="entry name" value="Zn_ribbon_4"/>
    <property type="match status" value="1"/>
</dbReference>
<feature type="domain" description="Zinc finger/thioredoxin putative" evidence="2">
    <location>
        <begin position="1"/>
        <end position="34"/>
    </location>
</feature>
<dbReference type="NCBIfam" id="TIGR02098">
    <property type="entry name" value="MJ0042_CXXC"/>
    <property type="match status" value="1"/>
</dbReference>
<dbReference type="InterPro" id="IPR011723">
    <property type="entry name" value="Znf/thioredoxin_put"/>
</dbReference>
<dbReference type="AlphaFoldDB" id="A0A2P1P8V3"/>
<keyword evidence="4" id="KW-1185">Reference proteome</keyword>
<reference evidence="3 4" key="1">
    <citation type="submission" date="2018-03" db="EMBL/GenBank/DDBJ databases">
        <title>A gene transfer event suggests a long-term partnership between eustigmatophyte algae and a novel lineage of endosymbiotic bacteria.</title>
        <authorList>
            <person name="Yurchenko T."/>
            <person name="Sevcikova T."/>
            <person name="Pribyl P."/>
            <person name="El Karkouri K."/>
            <person name="Klimes V."/>
            <person name="Amaral R."/>
            <person name="Zbrankova V."/>
            <person name="Kim E."/>
            <person name="Raoult D."/>
            <person name="Santos L.M.A."/>
            <person name="Elias M."/>
        </authorList>
    </citation>
    <scope>NUCLEOTIDE SEQUENCE [LARGE SCALE GENOMIC DNA]</scope>
    <source>
        <strain evidence="3">CCALA 838</strain>
    </source>
</reference>
<feature type="transmembrane region" description="Helical" evidence="1">
    <location>
        <begin position="45"/>
        <end position="69"/>
    </location>
</feature>
<sequence length="183" mass="21106">MHVSCPNCQAVFIADTKILKKATKLKCSKCEHMWDKKPCKANTCWLTKFICFLFKSFVFLLLLLVALYYSISALSDMKFEASLDKFIREDDKSIALFVKIDKKEPGPAFSFFNPNVIQVTFVQGKKTIATKFVTNNFSLRQGEHMIVKTSFQDVEDFEKIDLKLLNIADFALYQVNNYLNKVL</sequence>
<evidence type="ECO:0000313" key="3">
    <source>
        <dbReference type="EMBL" id="AVP87694.1"/>
    </source>
</evidence>
<evidence type="ECO:0000313" key="4">
    <source>
        <dbReference type="Proteomes" id="UP000241762"/>
    </source>
</evidence>
<protein>
    <recommendedName>
        <fullName evidence="2">Zinc finger/thioredoxin putative domain-containing protein</fullName>
    </recommendedName>
</protein>
<name>A0A2P1P8V3_9RICK</name>
<dbReference type="OrthoDB" id="7159357at2"/>
<dbReference type="EMBL" id="CP027845">
    <property type="protein sequence ID" value="AVP87694.1"/>
    <property type="molecule type" value="Genomic_DNA"/>
</dbReference>
<evidence type="ECO:0000256" key="1">
    <source>
        <dbReference type="SAM" id="Phobius"/>
    </source>
</evidence>
<evidence type="ECO:0000259" key="2">
    <source>
        <dbReference type="Pfam" id="PF13717"/>
    </source>
</evidence>